<protein>
    <submittedName>
        <fullName evidence="4">Protein muscleblind</fullName>
    </submittedName>
</protein>
<feature type="region of interest" description="Disordered" evidence="1">
    <location>
        <begin position="39"/>
        <end position="61"/>
    </location>
</feature>
<sequence length="255" mass="27416">MTGTRQDESKYAAALVRYPFGVGQIDLSSLSTMIPPAALASQQQASHPHPSVKAQRQKRSDQHGNYVDLKAYAAAAEVANTTAGDGSDSALLLIQQQQGATSVSGSIVAPPPGFSGPPTNMPTAAFTLLQHNHISSLFRMPPTYHPQLNQLPFSFMLPNVTGNAQHKPNRRMLAQQAVNHSLSDQRQQKVYAGHQQMDKYGCSSGGKDCLGGVAHVTPPPQMYQLQAPQGYLSQQMPLHALAKSCGKGPEHWRAS</sequence>
<organism evidence="3 4">
    <name type="scientific">Toxocara canis</name>
    <name type="common">Canine roundworm</name>
    <dbReference type="NCBI Taxonomy" id="6265"/>
    <lineage>
        <taxon>Eukaryota</taxon>
        <taxon>Metazoa</taxon>
        <taxon>Ecdysozoa</taxon>
        <taxon>Nematoda</taxon>
        <taxon>Chromadorea</taxon>
        <taxon>Rhabditida</taxon>
        <taxon>Spirurina</taxon>
        <taxon>Ascaridomorpha</taxon>
        <taxon>Ascaridoidea</taxon>
        <taxon>Toxocaridae</taxon>
        <taxon>Toxocara</taxon>
    </lineage>
</organism>
<dbReference type="Proteomes" id="UP000050794">
    <property type="component" value="Unassembled WGS sequence"/>
</dbReference>
<evidence type="ECO:0000256" key="1">
    <source>
        <dbReference type="SAM" id="MobiDB-lite"/>
    </source>
</evidence>
<dbReference type="EMBL" id="UYWY01020218">
    <property type="protein sequence ID" value="VDM40904.1"/>
    <property type="molecule type" value="Genomic_DNA"/>
</dbReference>
<keyword evidence="3" id="KW-1185">Reference proteome</keyword>
<name>A0A183UM63_TOXCA</name>
<dbReference type="AlphaFoldDB" id="A0A183UM63"/>
<dbReference type="WBParaSite" id="TCNE_0000958301-mRNA-1">
    <property type="protein sequence ID" value="TCNE_0000958301-mRNA-1"/>
    <property type="gene ID" value="TCNE_0000958301"/>
</dbReference>
<feature type="compositionally biased region" description="Low complexity" evidence="1">
    <location>
        <begin position="39"/>
        <end position="49"/>
    </location>
</feature>
<reference evidence="4" key="1">
    <citation type="submission" date="2016-06" db="UniProtKB">
        <authorList>
            <consortium name="WormBaseParasite"/>
        </authorList>
    </citation>
    <scope>IDENTIFICATION</scope>
</reference>
<evidence type="ECO:0000313" key="2">
    <source>
        <dbReference type="EMBL" id="VDM40904.1"/>
    </source>
</evidence>
<accession>A0A183UM63</accession>
<evidence type="ECO:0000313" key="4">
    <source>
        <dbReference type="WBParaSite" id="TCNE_0000958301-mRNA-1"/>
    </source>
</evidence>
<proteinExistence type="predicted"/>
<reference evidence="2 3" key="2">
    <citation type="submission" date="2018-11" db="EMBL/GenBank/DDBJ databases">
        <authorList>
            <consortium name="Pathogen Informatics"/>
        </authorList>
    </citation>
    <scope>NUCLEOTIDE SEQUENCE [LARGE SCALE GENOMIC DNA]</scope>
</reference>
<evidence type="ECO:0000313" key="3">
    <source>
        <dbReference type="Proteomes" id="UP000050794"/>
    </source>
</evidence>
<gene>
    <name evidence="2" type="ORF">TCNE_LOCUS9583</name>
</gene>